<keyword evidence="1" id="KW-0175">Coiled coil</keyword>
<reference evidence="3 4" key="1">
    <citation type="journal article" date="2017" name="Curr. Biol.">
        <title>Genome architecture and evolution of a unichromosomal asexual nematode.</title>
        <authorList>
            <person name="Fradin H."/>
            <person name="Zegar C."/>
            <person name="Gutwein M."/>
            <person name="Lucas J."/>
            <person name="Kovtun M."/>
            <person name="Corcoran D."/>
            <person name="Baugh L.R."/>
            <person name="Kiontke K."/>
            <person name="Gunsalus K."/>
            <person name="Fitch D.H."/>
            <person name="Piano F."/>
        </authorList>
    </citation>
    <scope>NUCLEOTIDE SEQUENCE [LARGE SCALE GENOMIC DNA]</scope>
    <source>
        <strain evidence="3">PF1309</strain>
    </source>
</reference>
<feature type="compositionally biased region" description="Polar residues" evidence="2">
    <location>
        <begin position="611"/>
        <end position="632"/>
    </location>
</feature>
<protein>
    <submittedName>
        <fullName evidence="3">Uncharacterized protein</fullName>
    </submittedName>
</protein>
<dbReference type="OrthoDB" id="5835567at2759"/>
<accession>A0A2A2KDJ8</accession>
<sequence>MQLTEAQRKIKLETKINQTRLYMLEQELEIMTCLKCGLRLEANKFQLEDDGQRVYLWACPNAITQFCDFPLDMPTEVFWVKATPEDQKRNYIPPPQIHLMPPEYRHLYPSVFRGVFYAPPGVVPANLLADDVASTADSEVASTGGSDELSINSNDRFQIDTPEPPRKRIALELEQSVTPESVISGATSAMQEEEDRTTPTSVGTGTISGTVADDLESEISDGRSSRNSYAPVRTITQQLPAKRKNMERLRPSSSIRYSQPNNAFARDTVGDIYAKFHKQGLSEEAVGANEAMGAIYNKLVESNFKQRKTASPRVDEFNNLYRERVCKVDYNKVKKKFEEKSRPGLMAILQLTNKIRNAQDAREVFNAIGVERTATTPTNMKGHVQNRLSNKYNEMMVQAKLNEERQQIEKELALSQKAAEEEANRLANENPTSKPISERHISTVRRMIEKKKAEFLKATQTNSPSPAQIQAQTQAFQLRPPQVPVSVPELVPNPPGPLSADQADHFGDPFNFYQPIDLEFSGSAAQDAFVDPFASDLNAPVISQEFHQPIGSVTSVSYPGIVSQTPAAYSNVPTAETVQAVHEDRPLDSGPYTITGSLHPMVQAQTAQIQPYQPTSSQANQQASQRPQNGDSYNFEDFFGGEADDFVGAILGNEI</sequence>
<feature type="region of interest" description="Disordered" evidence="2">
    <location>
        <begin position="611"/>
        <end position="634"/>
    </location>
</feature>
<feature type="compositionally biased region" description="Low complexity" evidence="2">
    <location>
        <begin position="198"/>
        <end position="208"/>
    </location>
</feature>
<comment type="caution">
    <text evidence="3">The sequence shown here is derived from an EMBL/GenBank/DDBJ whole genome shotgun (WGS) entry which is preliminary data.</text>
</comment>
<evidence type="ECO:0000313" key="4">
    <source>
        <dbReference type="Proteomes" id="UP000218231"/>
    </source>
</evidence>
<feature type="compositionally biased region" description="Polar residues" evidence="2">
    <location>
        <begin position="175"/>
        <end position="190"/>
    </location>
</feature>
<proteinExistence type="predicted"/>
<name>A0A2A2KDJ8_9BILA</name>
<evidence type="ECO:0000313" key="3">
    <source>
        <dbReference type="EMBL" id="PAV71889.1"/>
    </source>
</evidence>
<feature type="region of interest" description="Disordered" evidence="2">
    <location>
        <begin position="138"/>
        <end position="208"/>
    </location>
</feature>
<gene>
    <name evidence="3" type="ORF">WR25_14261</name>
</gene>
<dbReference type="AlphaFoldDB" id="A0A2A2KDJ8"/>
<evidence type="ECO:0000256" key="2">
    <source>
        <dbReference type="SAM" id="MobiDB-lite"/>
    </source>
</evidence>
<evidence type="ECO:0000256" key="1">
    <source>
        <dbReference type="SAM" id="Coils"/>
    </source>
</evidence>
<keyword evidence="4" id="KW-1185">Reference proteome</keyword>
<feature type="compositionally biased region" description="Polar residues" evidence="2">
    <location>
        <begin position="138"/>
        <end position="156"/>
    </location>
</feature>
<organism evidence="3 4">
    <name type="scientific">Diploscapter pachys</name>
    <dbReference type="NCBI Taxonomy" id="2018661"/>
    <lineage>
        <taxon>Eukaryota</taxon>
        <taxon>Metazoa</taxon>
        <taxon>Ecdysozoa</taxon>
        <taxon>Nematoda</taxon>
        <taxon>Chromadorea</taxon>
        <taxon>Rhabditida</taxon>
        <taxon>Rhabditina</taxon>
        <taxon>Rhabditomorpha</taxon>
        <taxon>Rhabditoidea</taxon>
        <taxon>Rhabditidae</taxon>
        <taxon>Diploscapter</taxon>
    </lineage>
</organism>
<feature type="coiled-coil region" evidence="1">
    <location>
        <begin position="398"/>
        <end position="429"/>
    </location>
</feature>
<dbReference type="EMBL" id="LIAE01008898">
    <property type="protein sequence ID" value="PAV71889.1"/>
    <property type="molecule type" value="Genomic_DNA"/>
</dbReference>
<dbReference type="Proteomes" id="UP000218231">
    <property type="component" value="Unassembled WGS sequence"/>
</dbReference>